<dbReference type="InterPro" id="IPR022796">
    <property type="entry name" value="Chloroa_b-bind"/>
</dbReference>
<accession>A0A0G4HQW9</accession>
<keyword evidence="6" id="KW-0732">Signal</keyword>
<dbReference type="InterPro" id="IPR001344">
    <property type="entry name" value="Chloro_AB-bd_pln"/>
</dbReference>
<feature type="binding site" evidence="5">
    <location>
        <position position="312"/>
    </location>
    <ligand>
        <name>chlorophyll a</name>
        <dbReference type="ChEBI" id="CHEBI:58416"/>
        <label>1</label>
    </ligand>
</feature>
<evidence type="ECO:0000313" key="7">
    <source>
        <dbReference type="EMBL" id="CEM46688.1"/>
    </source>
</evidence>
<evidence type="ECO:0000256" key="1">
    <source>
        <dbReference type="ARBA" id="ARBA00004229"/>
    </source>
</evidence>
<comment type="subcellular location">
    <subcellularLocation>
        <location evidence="1">Plastid</location>
        <location evidence="1">Chloroplast</location>
    </subcellularLocation>
</comment>
<dbReference type="PhylomeDB" id="A0A0G4HQW9"/>
<gene>
    <name evidence="7" type="ORF">Cvel_8002</name>
</gene>
<evidence type="ECO:0000256" key="4">
    <source>
        <dbReference type="ARBA" id="ARBA00022640"/>
    </source>
</evidence>
<keyword evidence="4" id="KW-0934">Plastid</keyword>
<dbReference type="GO" id="GO:0016168">
    <property type="term" value="F:chlorophyll binding"/>
    <property type="evidence" value="ECO:0007669"/>
    <property type="project" value="UniProtKB-KW"/>
</dbReference>
<evidence type="ECO:0000256" key="2">
    <source>
        <dbReference type="ARBA" id="ARBA00022528"/>
    </source>
</evidence>
<feature type="binding site" evidence="5">
    <location>
        <position position="314"/>
    </location>
    <ligand>
        <name>chlorophyll a</name>
        <dbReference type="ChEBI" id="CHEBI:58416"/>
        <label>1</label>
    </ligand>
</feature>
<keyword evidence="2" id="KW-0150">Chloroplast</keyword>
<name>A0A0G4HQW9_9ALVE</name>
<protein>
    <submittedName>
        <fullName evidence="7">Uncharacterized protein</fullName>
    </submittedName>
</protein>
<dbReference type="EMBL" id="CDMZ01003521">
    <property type="protein sequence ID" value="CEM46688.1"/>
    <property type="molecule type" value="Genomic_DNA"/>
</dbReference>
<sequence>MRRCAFLVSVGLVTPLSEAFQPFLSQGASLQRLRKALLSQQRTDAPRLNAETDDKTEEEETAAFQSAAIKKAFEAPAPQPGDLDYRPNIGTDRSIKDLSDISFPIPDDIDPFEDCPPGMVPVWMPDKNDPYGQAQALTNRRDEGDYRGEPYGPVDPSEMPNDKAGISGPFGFWDPLEFRCKAYGGPNRGTFRTWKECEVKHGRVAMLATVGFLAQELFHPFFPKLDCLSIDTANEIIFGRGFDKWPFALLSVFVVACEYGTLQDAWQFDEYPEPGQVISQIREDRVVGDYGFDPLGLGGKNDDNMRTKELNNGRLAMIAWVGMTVQQLIFREPILKNLLPSS</sequence>
<dbReference type="Gene3D" id="1.10.3460.10">
    <property type="entry name" value="Chlorophyll a/b binding protein domain"/>
    <property type="match status" value="1"/>
</dbReference>
<evidence type="ECO:0000256" key="5">
    <source>
        <dbReference type="PIRSR" id="PIRSR601344-1"/>
    </source>
</evidence>
<feature type="binding site" evidence="5">
    <location>
        <position position="201"/>
    </location>
    <ligand>
        <name>chlorophyll a</name>
        <dbReference type="ChEBI" id="CHEBI:58416"/>
        <label>1</label>
    </ligand>
</feature>
<dbReference type="AlphaFoldDB" id="A0A0G4HQW9"/>
<proteinExistence type="predicted"/>
<dbReference type="SUPFAM" id="SSF103511">
    <property type="entry name" value="Chlorophyll a-b binding protein"/>
    <property type="match status" value="1"/>
</dbReference>
<feature type="binding site" evidence="5">
    <location>
        <position position="326"/>
    </location>
    <ligand>
        <name>chlorophyll a</name>
        <dbReference type="ChEBI" id="CHEBI:58416"/>
        <label>1</label>
    </ligand>
</feature>
<feature type="signal peptide" evidence="6">
    <location>
        <begin position="1"/>
        <end position="19"/>
    </location>
</feature>
<dbReference type="PANTHER" id="PTHR21649">
    <property type="entry name" value="CHLOROPHYLL A/B BINDING PROTEIN"/>
    <property type="match status" value="1"/>
</dbReference>
<dbReference type="GO" id="GO:0009507">
    <property type="term" value="C:chloroplast"/>
    <property type="evidence" value="ECO:0007669"/>
    <property type="project" value="UniProtKB-SubCell"/>
</dbReference>
<feature type="binding site" description="axial binding residue" evidence="5">
    <location>
        <position position="203"/>
    </location>
    <ligand>
        <name>chlorophyll b</name>
        <dbReference type="ChEBI" id="CHEBI:61721"/>
        <label>1</label>
    </ligand>
    <ligandPart>
        <name>Mg</name>
        <dbReference type="ChEBI" id="CHEBI:25107"/>
    </ligandPart>
</feature>
<reference evidence="7" key="1">
    <citation type="submission" date="2014-11" db="EMBL/GenBank/DDBJ databases">
        <authorList>
            <person name="Otto D Thomas"/>
            <person name="Naeem Raeece"/>
        </authorList>
    </citation>
    <scope>NUCLEOTIDE SEQUENCE</scope>
</reference>
<dbReference type="GO" id="GO:0009765">
    <property type="term" value="P:photosynthesis, light harvesting"/>
    <property type="evidence" value="ECO:0007669"/>
    <property type="project" value="InterPro"/>
</dbReference>
<keyword evidence="3" id="KW-0602">Photosynthesis</keyword>
<dbReference type="VEuPathDB" id="CryptoDB:Cvel_8002"/>
<evidence type="ECO:0000256" key="3">
    <source>
        <dbReference type="ARBA" id="ARBA00022531"/>
    </source>
</evidence>
<organism evidence="7">
    <name type="scientific">Chromera velia CCMP2878</name>
    <dbReference type="NCBI Taxonomy" id="1169474"/>
    <lineage>
        <taxon>Eukaryota</taxon>
        <taxon>Sar</taxon>
        <taxon>Alveolata</taxon>
        <taxon>Colpodellida</taxon>
        <taxon>Chromeraceae</taxon>
        <taxon>Chromera</taxon>
    </lineage>
</organism>
<keyword evidence="5" id="KW-0148">Chlorophyll</keyword>
<dbReference type="GO" id="GO:0016020">
    <property type="term" value="C:membrane"/>
    <property type="evidence" value="ECO:0007669"/>
    <property type="project" value="InterPro"/>
</dbReference>
<feature type="binding site" evidence="5">
    <location>
        <position position="308"/>
    </location>
    <ligand>
        <name>chlorophyll a</name>
        <dbReference type="ChEBI" id="CHEBI:58416"/>
        <label>1</label>
    </ligand>
</feature>
<keyword evidence="5" id="KW-0157">Chromophore</keyword>
<dbReference type="Pfam" id="PF00504">
    <property type="entry name" value="Chloroa_b-bind"/>
    <property type="match status" value="1"/>
</dbReference>
<feature type="binding site" evidence="5">
    <location>
        <position position="198"/>
    </location>
    <ligand>
        <name>chlorophyll a</name>
        <dbReference type="ChEBI" id="CHEBI:58416"/>
        <label>1</label>
    </ligand>
</feature>
<feature type="chain" id="PRO_5005191880" evidence="6">
    <location>
        <begin position="20"/>
        <end position="342"/>
    </location>
</feature>
<evidence type="ECO:0000256" key="6">
    <source>
        <dbReference type="SAM" id="SignalP"/>
    </source>
</evidence>
<feature type="binding site" evidence="5">
    <location>
        <position position="173"/>
    </location>
    <ligand>
        <name>chlorophyll a</name>
        <dbReference type="ChEBI" id="CHEBI:58416"/>
        <label>1</label>
    </ligand>
</feature>
<feature type="binding site" evidence="5">
    <location>
        <position position="309"/>
    </location>
    <ligand>
        <name>chlorophyll a</name>
        <dbReference type="ChEBI" id="CHEBI:58416"/>
        <label>1</label>
    </ligand>
</feature>